<dbReference type="Gene3D" id="1.25.40.10">
    <property type="entry name" value="Tetratricopeptide repeat domain"/>
    <property type="match status" value="1"/>
</dbReference>
<keyword evidence="1" id="KW-0677">Repeat</keyword>
<evidence type="ECO:0000313" key="4">
    <source>
        <dbReference type="EMBL" id="NYF52322.1"/>
    </source>
</evidence>
<comment type="caution">
    <text evidence="4">The sequence shown here is derived from an EMBL/GenBank/DDBJ whole genome shotgun (WGS) entry which is preliminary data.</text>
</comment>
<name>A0A7Y9NNB0_9BACT</name>
<dbReference type="InterPro" id="IPR011990">
    <property type="entry name" value="TPR-like_helical_dom_sf"/>
</dbReference>
<evidence type="ECO:0000256" key="2">
    <source>
        <dbReference type="ARBA" id="ARBA00022803"/>
    </source>
</evidence>
<proteinExistence type="predicted"/>
<dbReference type="PANTHER" id="PTHR44858:SF1">
    <property type="entry name" value="UDP-N-ACETYLGLUCOSAMINE--PEPTIDE N-ACETYLGLUCOSAMINYLTRANSFERASE SPINDLY-RELATED"/>
    <property type="match status" value="1"/>
</dbReference>
<organism evidence="4 5">
    <name type="scientific">Tunturiibacter lichenicola</name>
    <dbReference type="NCBI Taxonomy" id="2051959"/>
    <lineage>
        <taxon>Bacteria</taxon>
        <taxon>Pseudomonadati</taxon>
        <taxon>Acidobacteriota</taxon>
        <taxon>Terriglobia</taxon>
        <taxon>Terriglobales</taxon>
        <taxon>Acidobacteriaceae</taxon>
        <taxon>Tunturiibacter</taxon>
    </lineage>
</organism>
<protein>
    <submittedName>
        <fullName evidence="4">Tetratricopeptide (TPR) repeat protein</fullName>
    </submittedName>
</protein>
<reference evidence="4 5" key="1">
    <citation type="submission" date="2020-07" db="EMBL/GenBank/DDBJ databases">
        <title>Genomic Encyclopedia of Type Strains, Phase IV (KMG-V): Genome sequencing to study the core and pangenomes of soil and plant-associated prokaryotes.</title>
        <authorList>
            <person name="Whitman W."/>
        </authorList>
    </citation>
    <scope>NUCLEOTIDE SEQUENCE [LARGE SCALE GENOMIC DNA]</scope>
    <source>
        <strain evidence="4 5">M8UP30</strain>
    </source>
</reference>
<evidence type="ECO:0000256" key="3">
    <source>
        <dbReference type="SAM" id="MobiDB-lite"/>
    </source>
</evidence>
<dbReference type="AlphaFoldDB" id="A0A7Y9NNB0"/>
<sequence>MFLLCTTLTVFGGDSSDHWLEVKSPHFTVLTNSNNKQAIRIASQFEQMRSVFQTMLPNAPSDAGSPIVVLALKSKKDFQALEPAAYLSKGQLDLAGLFMRAPDKNYILLRLDGESEHPFAVVYHEYTHYIMRKATWMPLWLNEGLAEFYQNTDIHEKEVLLGQPSSDDILFLRQNRLLPLTTLLKVDYTSPYYHDEQKGSVFYAESWALTHYLEVSDYEKHTDHVRDYAKFLSQNEDPVTAAQHAFGDLSVLQKALNSYVQQGSFSMFKRNSGVLVDESAFQVRIVPKPEIDAVRADVLVYNDRIKEAEALLETSLSGDPNNALAHETMGFLKYREGDIASAKKWYGEAVQLDSHSYLAHYYFAAMSLQTGGREHDEAIESSLRASIKLNPTFAPAYDTLAMFYASRNQHLSEAHMLNAQAIQLEPENLNYRINAAAVLSQQQQYLSATNVLKAAKGVAKTPEEVAMLENRVKQLEQFQSQMDRAQQRNNEASTQVTVTQTARPSGAQPDNSKTVVFRKVDGKMMGTMEEAPKYPDGDSKGPRHMIQGIIRNVQCSYPNVIALKIEKEGKSVSLYNNNYYKVVFTLANYETEGDLKPCSDIEGMKAKVGYAEVSDSIVAGQILTIELTK</sequence>
<evidence type="ECO:0000256" key="1">
    <source>
        <dbReference type="ARBA" id="ARBA00022737"/>
    </source>
</evidence>
<dbReference type="PANTHER" id="PTHR44858">
    <property type="entry name" value="TETRATRICOPEPTIDE REPEAT PROTEIN 6"/>
    <property type="match status" value="1"/>
</dbReference>
<gene>
    <name evidence="4" type="ORF">HDF12_002721</name>
</gene>
<evidence type="ECO:0000313" key="5">
    <source>
        <dbReference type="Proteomes" id="UP000534186"/>
    </source>
</evidence>
<dbReference type="SUPFAM" id="SSF48452">
    <property type="entry name" value="TPR-like"/>
    <property type="match status" value="1"/>
</dbReference>
<feature type="region of interest" description="Disordered" evidence="3">
    <location>
        <begin position="488"/>
        <end position="512"/>
    </location>
</feature>
<keyword evidence="2" id="KW-0802">TPR repeat</keyword>
<dbReference type="EMBL" id="JACCCV010000002">
    <property type="protein sequence ID" value="NYF52322.1"/>
    <property type="molecule type" value="Genomic_DNA"/>
</dbReference>
<accession>A0A7Y9NNB0</accession>
<dbReference type="Proteomes" id="UP000534186">
    <property type="component" value="Unassembled WGS sequence"/>
</dbReference>
<dbReference type="InterPro" id="IPR050498">
    <property type="entry name" value="Ycf3"/>
</dbReference>